<reference evidence="2" key="1">
    <citation type="submission" date="2022-01" db="EMBL/GenBank/DDBJ databases">
        <title>Collection of gut derived symbiotic bacterial strains cultured from healthy donors.</title>
        <authorList>
            <person name="Lin H."/>
            <person name="Kohout C."/>
            <person name="Waligurski E."/>
            <person name="Pamer E.G."/>
        </authorList>
    </citation>
    <scope>NUCLEOTIDE SEQUENCE</scope>
    <source>
        <strain evidence="2">DFI.7.46</strain>
    </source>
</reference>
<dbReference type="EMBL" id="JAKNHJ010000005">
    <property type="protein sequence ID" value="MCG4617492.1"/>
    <property type="molecule type" value="Genomic_DNA"/>
</dbReference>
<feature type="domain" description="HNH nuclease" evidence="1">
    <location>
        <begin position="50"/>
        <end position="108"/>
    </location>
</feature>
<keyword evidence="2" id="KW-0378">Hydrolase</keyword>
<keyword evidence="2" id="KW-0540">Nuclease</keyword>
<dbReference type="SMART" id="SM00507">
    <property type="entry name" value="HNHc"/>
    <property type="match status" value="1"/>
</dbReference>
<evidence type="ECO:0000313" key="2">
    <source>
        <dbReference type="EMBL" id="MCG4617492.1"/>
    </source>
</evidence>
<dbReference type="GO" id="GO:0008270">
    <property type="term" value="F:zinc ion binding"/>
    <property type="evidence" value="ECO:0007669"/>
    <property type="project" value="InterPro"/>
</dbReference>
<protein>
    <submittedName>
        <fullName evidence="2">HNH endonuclease</fullName>
    </submittedName>
</protein>
<name>A0AAJ1BCT5_9ACTO</name>
<dbReference type="RefSeq" id="WP_238127724.1">
    <property type="nucleotide sequence ID" value="NZ_JAKNHJ010000005.1"/>
</dbReference>
<comment type="caution">
    <text evidence="2">The sequence shown here is derived from an EMBL/GenBank/DDBJ whole genome shotgun (WGS) entry which is preliminary data.</text>
</comment>
<evidence type="ECO:0000313" key="3">
    <source>
        <dbReference type="Proteomes" id="UP001200537"/>
    </source>
</evidence>
<dbReference type="InterPro" id="IPR002711">
    <property type="entry name" value="HNH"/>
</dbReference>
<dbReference type="Proteomes" id="UP001200537">
    <property type="component" value="Unassembled WGS sequence"/>
</dbReference>
<evidence type="ECO:0000259" key="1">
    <source>
        <dbReference type="SMART" id="SM00507"/>
    </source>
</evidence>
<organism evidence="2 3">
    <name type="scientific">Varibaculum cambriense</name>
    <dbReference type="NCBI Taxonomy" id="184870"/>
    <lineage>
        <taxon>Bacteria</taxon>
        <taxon>Bacillati</taxon>
        <taxon>Actinomycetota</taxon>
        <taxon>Actinomycetes</taxon>
        <taxon>Actinomycetales</taxon>
        <taxon>Actinomycetaceae</taxon>
        <taxon>Varibaculum</taxon>
    </lineage>
</organism>
<keyword evidence="2" id="KW-0255">Endonuclease</keyword>
<dbReference type="GO" id="GO:0003676">
    <property type="term" value="F:nucleic acid binding"/>
    <property type="evidence" value="ECO:0007669"/>
    <property type="project" value="InterPro"/>
</dbReference>
<proteinExistence type="predicted"/>
<accession>A0AAJ1BCT5</accession>
<dbReference type="AlphaFoldDB" id="A0AAJ1BCT5"/>
<dbReference type="GO" id="GO:0004519">
    <property type="term" value="F:endonuclease activity"/>
    <property type="evidence" value="ECO:0007669"/>
    <property type="project" value="UniProtKB-KW"/>
</dbReference>
<dbReference type="CDD" id="cd00085">
    <property type="entry name" value="HNHc"/>
    <property type="match status" value="1"/>
</dbReference>
<dbReference type="InterPro" id="IPR003615">
    <property type="entry name" value="HNH_nuc"/>
</dbReference>
<dbReference type="Gene3D" id="1.10.30.50">
    <property type="match status" value="1"/>
</dbReference>
<dbReference type="Pfam" id="PF01844">
    <property type="entry name" value="HNH"/>
    <property type="match status" value="1"/>
</dbReference>
<sequence length="108" mass="12769">MLRKPATPCSYHGFPHLTHDRYCDGHAKLAKLAKHNYRKYECDPAINKRYGRQWWRIRARYVAEHPLCEQRQKEDRLTPTQEVHHILPLSRGGAHDFGNLMALCKPCY</sequence>
<gene>
    <name evidence="2" type="ORF">L0M99_03135</name>
</gene>